<dbReference type="GO" id="GO:0004674">
    <property type="term" value="F:protein serine/threonine kinase activity"/>
    <property type="evidence" value="ECO:0007669"/>
    <property type="project" value="UniProtKB-EC"/>
</dbReference>
<dbReference type="Pfam" id="PF13657">
    <property type="entry name" value="Couple_hipA"/>
    <property type="match status" value="1"/>
</dbReference>
<dbReference type="AlphaFoldDB" id="A0A940SZI9"/>
<feature type="domain" description="HipA-like C-terminal" evidence="4">
    <location>
        <begin position="145"/>
        <end position="368"/>
    </location>
</feature>
<dbReference type="Gene3D" id="1.10.1070.20">
    <property type="match status" value="1"/>
</dbReference>
<dbReference type="PANTHER" id="PTHR37419">
    <property type="entry name" value="SERINE/THREONINE-PROTEIN KINASE TOXIN HIPA"/>
    <property type="match status" value="1"/>
</dbReference>
<dbReference type="RefSeq" id="WP_209704046.1">
    <property type="nucleotide sequence ID" value="NZ_JAFIDA010000001.1"/>
</dbReference>
<proteinExistence type="inferred from homology"/>
<comment type="similarity">
    <text evidence="1">Belongs to the HipA Ser/Thr kinase family.</text>
</comment>
<dbReference type="NCBIfam" id="TIGR03071">
    <property type="entry name" value="couple_hipA"/>
    <property type="match status" value="1"/>
</dbReference>
<dbReference type="Pfam" id="PF07804">
    <property type="entry name" value="HipA_C"/>
    <property type="match status" value="1"/>
</dbReference>
<evidence type="ECO:0000256" key="3">
    <source>
        <dbReference type="ARBA" id="ARBA00022777"/>
    </source>
</evidence>
<dbReference type="PANTHER" id="PTHR37419:SF1">
    <property type="entry name" value="SERINE_THREONINE-PROTEIN KINASE TOXIN HIPA"/>
    <property type="match status" value="1"/>
</dbReference>
<dbReference type="InterPro" id="IPR052028">
    <property type="entry name" value="HipA_Ser/Thr_kinase"/>
</dbReference>
<dbReference type="InterPro" id="IPR017508">
    <property type="entry name" value="HipA_N1"/>
</dbReference>
<dbReference type="GO" id="GO:0005829">
    <property type="term" value="C:cytosol"/>
    <property type="evidence" value="ECO:0007669"/>
    <property type="project" value="TreeGrafter"/>
</dbReference>
<dbReference type="InterPro" id="IPR012893">
    <property type="entry name" value="HipA-like_C"/>
</dbReference>
<evidence type="ECO:0000313" key="7">
    <source>
        <dbReference type="Proteomes" id="UP000675163"/>
    </source>
</evidence>
<evidence type="ECO:0000256" key="2">
    <source>
        <dbReference type="ARBA" id="ARBA00022679"/>
    </source>
</evidence>
<dbReference type="EC" id="2.7.11.1" evidence="6"/>
<organism evidence="6 7">
    <name type="scientific">Leucobacter exalbidus</name>
    <dbReference type="NCBI Taxonomy" id="662960"/>
    <lineage>
        <taxon>Bacteria</taxon>
        <taxon>Bacillati</taxon>
        <taxon>Actinomycetota</taxon>
        <taxon>Actinomycetes</taxon>
        <taxon>Micrococcales</taxon>
        <taxon>Microbacteriaceae</taxon>
        <taxon>Leucobacter</taxon>
    </lineage>
</organism>
<evidence type="ECO:0000259" key="5">
    <source>
        <dbReference type="Pfam" id="PF13657"/>
    </source>
</evidence>
<keyword evidence="2 6" id="KW-0808">Transferase</keyword>
<dbReference type="EMBL" id="JAFIDA010000001">
    <property type="protein sequence ID" value="MBP1324945.1"/>
    <property type="molecule type" value="Genomic_DNA"/>
</dbReference>
<evidence type="ECO:0000256" key="1">
    <source>
        <dbReference type="ARBA" id="ARBA00010164"/>
    </source>
</evidence>
<name>A0A940SZI9_9MICO</name>
<reference evidence="6" key="1">
    <citation type="submission" date="2021-02" db="EMBL/GenBank/DDBJ databases">
        <title>Sequencing the genomes of 1000 actinobacteria strains.</title>
        <authorList>
            <person name="Klenk H.-P."/>
        </authorList>
    </citation>
    <scope>NUCLEOTIDE SEQUENCE</scope>
    <source>
        <strain evidence="6">DSM 22850</strain>
    </source>
</reference>
<keyword evidence="3 6" id="KW-0418">Kinase</keyword>
<evidence type="ECO:0000313" key="6">
    <source>
        <dbReference type="EMBL" id="MBP1324945.1"/>
    </source>
</evidence>
<sequence length="447" mass="48753">MPEALEVFKNGTHIGLFIRESDGRINFVYNADAPETPISLSLPRHGAHTKRAAENFLRNLLPDNDGVRARWARHLNTADHPFDLLKHTGEDVAGALSLLPEGSGLGLGTSAARLASSDEIADRIASLMDDRDAWIAPEHIGKVRMSLAGAQGKFTLTQVDETWFWSSAVLPSTHIFKPAFHDVESAPEFEAGSLALARAAGISAPKASGVHILGQHTYVVERFDRRITDGVVTRIHTEDFAQAAGRDPGQKYGMSAAHLFSTLREHSDEESQYQLAHMLIFNTAIGNSDAHGKNYSVFLDGGVRVAPLYDAIPTTIWPKYDEDKLAMKIGGAERSPEVQAAHWAKLARANMLDEDRIVALARSTYTTVADQGHDIFRAAGVSGRMLAQWDRLVASTTRHLSVQQPATIDMALSPKPVALRRGDHESATPLSTRDLGLELDLGLDLLD</sequence>
<protein>
    <submittedName>
        <fullName evidence="6">Serine/threonine-protein kinase HipA</fullName>
        <ecNumber evidence="6">2.7.11.1</ecNumber>
    </submittedName>
</protein>
<dbReference type="Proteomes" id="UP000675163">
    <property type="component" value="Unassembled WGS sequence"/>
</dbReference>
<accession>A0A940SZI9</accession>
<gene>
    <name evidence="6" type="ORF">JOF28_000177</name>
</gene>
<keyword evidence="7" id="KW-1185">Reference proteome</keyword>
<feature type="domain" description="HipA N-terminal subdomain 1" evidence="5">
    <location>
        <begin position="5"/>
        <end position="98"/>
    </location>
</feature>
<comment type="caution">
    <text evidence="6">The sequence shown here is derived from an EMBL/GenBank/DDBJ whole genome shotgun (WGS) entry which is preliminary data.</text>
</comment>
<evidence type="ECO:0000259" key="4">
    <source>
        <dbReference type="Pfam" id="PF07804"/>
    </source>
</evidence>